<reference evidence="2" key="2">
    <citation type="submission" date="2021-04" db="EMBL/GenBank/DDBJ databases">
        <authorList>
            <person name="Gilroy R."/>
        </authorList>
    </citation>
    <scope>NUCLEOTIDE SEQUENCE</scope>
    <source>
        <strain evidence="2">CHK186-16707</strain>
    </source>
</reference>
<organism evidence="2 3">
    <name type="scientific">Candidatus Mailhella merdigallinarum</name>
    <dbReference type="NCBI Taxonomy" id="2838658"/>
    <lineage>
        <taxon>Bacteria</taxon>
        <taxon>Pseudomonadati</taxon>
        <taxon>Thermodesulfobacteriota</taxon>
        <taxon>Desulfovibrionia</taxon>
        <taxon>Desulfovibrionales</taxon>
        <taxon>Desulfovibrionaceae</taxon>
        <taxon>Mailhella</taxon>
    </lineage>
</organism>
<protein>
    <recommendedName>
        <fullName evidence="4">DUF4079 domain-containing protein</fullName>
    </recommendedName>
</protein>
<reference evidence="2" key="1">
    <citation type="journal article" date="2021" name="PeerJ">
        <title>Extensive microbial diversity within the chicken gut microbiome revealed by metagenomics and culture.</title>
        <authorList>
            <person name="Gilroy R."/>
            <person name="Ravi A."/>
            <person name="Getino M."/>
            <person name="Pursley I."/>
            <person name="Horton D.L."/>
            <person name="Alikhan N.F."/>
            <person name="Baker D."/>
            <person name="Gharbi K."/>
            <person name="Hall N."/>
            <person name="Watson M."/>
            <person name="Adriaenssens E.M."/>
            <person name="Foster-Nyarko E."/>
            <person name="Jarju S."/>
            <person name="Secka A."/>
            <person name="Antonio M."/>
            <person name="Oren A."/>
            <person name="Chaudhuri R.R."/>
            <person name="La Ragione R."/>
            <person name="Hildebrand F."/>
            <person name="Pallen M.J."/>
        </authorList>
    </citation>
    <scope>NUCLEOTIDE SEQUENCE</scope>
    <source>
        <strain evidence="2">CHK186-16707</strain>
    </source>
</reference>
<feature type="transmembrane region" description="Helical" evidence="1">
    <location>
        <begin position="6"/>
        <end position="25"/>
    </location>
</feature>
<proteinExistence type="predicted"/>
<gene>
    <name evidence="2" type="ORF">H9962_04915</name>
</gene>
<evidence type="ECO:0000313" key="2">
    <source>
        <dbReference type="EMBL" id="HJA08512.1"/>
    </source>
</evidence>
<dbReference type="EMBL" id="DXAN01000016">
    <property type="protein sequence ID" value="HJA08512.1"/>
    <property type="molecule type" value="Genomic_DNA"/>
</dbReference>
<feature type="transmembrane region" description="Helical" evidence="1">
    <location>
        <begin position="46"/>
        <end position="66"/>
    </location>
</feature>
<dbReference type="AlphaFoldDB" id="A0A9D2HC55"/>
<keyword evidence="1" id="KW-1133">Transmembrane helix</keyword>
<keyword evidence="1" id="KW-0472">Membrane</keyword>
<dbReference type="Proteomes" id="UP000824225">
    <property type="component" value="Unassembled WGS sequence"/>
</dbReference>
<keyword evidence="1" id="KW-0812">Transmembrane</keyword>
<name>A0A9D2HC55_9BACT</name>
<evidence type="ECO:0000313" key="3">
    <source>
        <dbReference type="Proteomes" id="UP000824225"/>
    </source>
</evidence>
<evidence type="ECO:0008006" key="4">
    <source>
        <dbReference type="Google" id="ProtNLM"/>
    </source>
</evidence>
<accession>A0A9D2HC55</accession>
<feature type="transmembrane region" description="Helical" evidence="1">
    <location>
        <begin position="113"/>
        <end position="134"/>
    </location>
</feature>
<sequence>MNQTLIWLHPLMQVVAAIIGLWALWQGWKRFSMTRGKRVIFPWKQHVRLGSVGLVLWTLGALGFYVTHSLFGSTHMTGLHATLAWFIIILSLFGLVTGYVMNKWKRKRFWLPLLHGGVNVFLVVLVLVECWTGYELLGPFLML</sequence>
<comment type="caution">
    <text evidence="2">The sequence shown here is derived from an EMBL/GenBank/DDBJ whole genome shotgun (WGS) entry which is preliminary data.</text>
</comment>
<evidence type="ECO:0000256" key="1">
    <source>
        <dbReference type="SAM" id="Phobius"/>
    </source>
</evidence>
<feature type="transmembrane region" description="Helical" evidence="1">
    <location>
        <begin position="78"/>
        <end position="101"/>
    </location>
</feature>